<keyword evidence="6" id="KW-0597">Phosphoprotein</keyword>
<feature type="domain" description="Histidine kinase" evidence="16">
    <location>
        <begin position="275"/>
        <end position="475"/>
    </location>
</feature>
<dbReference type="InterPro" id="IPR050980">
    <property type="entry name" value="2C_sensor_his_kinase"/>
</dbReference>
<dbReference type="EC" id="2.7.13.3" evidence="3"/>
<dbReference type="Pfam" id="PF00672">
    <property type="entry name" value="HAMP"/>
    <property type="match status" value="1"/>
</dbReference>
<keyword evidence="11 18" id="KW-0067">ATP-binding</keyword>
<proteinExistence type="predicted"/>
<dbReference type="SMART" id="SM00388">
    <property type="entry name" value="HisKA"/>
    <property type="match status" value="1"/>
</dbReference>
<dbReference type="CDD" id="cd06225">
    <property type="entry name" value="HAMP"/>
    <property type="match status" value="1"/>
</dbReference>
<evidence type="ECO:0000256" key="1">
    <source>
        <dbReference type="ARBA" id="ARBA00000085"/>
    </source>
</evidence>
<evidence type="ECO:0000256" key="5">
    <source>
        <dbReference type="ARBA" id="ARBA00022519"/>
    </source>
</evidence>
<comment type="catalytic activity">
    <reaction evidence="1">
        <text>ATP + protein L-histidine = ADP + protein N-phospho-L-histidine.</text>
        <dbReference type="EC" id="2.7.13.3"/>
    </reaction>
</comment>
<dbReference type="PANTHER" id="PTHR44936">
    <property type="entry name" value="SENSOR PROTEIN CREC"/>
    <property type="match status" value="1"/>
</dbReference>
<keyword evidence="4" id="KW-1003">Cell membrane</keyword>
<dbReference type="Proteomes" id="UP001604002">
    <property type="component" value="Unassembled WGS sequence"/>
</dbReference>
<keyword evidence="10" id="KW-0418">Kinase</keyword>
<gene>
    <name evidence="18" type="ORF">V5F32_23210</name>
</gene>
<comment type="subcellular location">
    <subcellularLocation>
        <location evidence="2">Cell inner membrane</location>
        <topology evidence="2">Multi-pass membrane protein</topology>
    </subcellularLocation>
</comment>
<dbReference type="Gene3D" id="3.30.565.10">
    <property type="entry name" value="Histidine kinase-like ATPase, C-terminal domain"/>
    <property type="match status" value="1"/>
</dbReference>
<reference evidence="18 19" key="1">
    <citation type="submission" date="2024-02" db="EMBL/GenBank/DDBJ databases">
        <title>Expansion and revision of Xanthobacter and proposal of Roseixanthobacter gen. nov.</title>
        <authorList>
            <person name="Soltysiak M.P.M."/>
            <person name="Jalihal A."/>
            <person name="Ory A."/>
            <person name="Chrisophersen C."/>
            <person name="Lee A.D."/>
            <person name="Boulton J."/>
            <person name="Springer M."/>
        </authorList>
    </citation>
    <scope>NUCLEOTIDE SEQUENCE [LARGE SCALE GENOMIC DNA]</scope>
    <source>
        <strain evidence="18 19">23A</strain>
    </source>
</reference>
<keyword evidence="19" id="KW-1185">Reference proteome</keyword>
<dbReference type="PROSITE" id="PS50885">
    <property type="entry name" value="HAMP"/>
    <property type="match status" value="1"/>
</dbReference>
<dbReference type="PROSITE" id="PS50109">
    <property type="entry name" value="HIS_KIN"/>
    <property type="match status" value="1"/>
</dbReference>
<dbReference type="InterPro" id="IPR003594">
    <property type="entry name" value="HATPase_dom"/>
</dbReference>
<evidence type="ECO:0000256" key="4">
    <source>
        <dbReference type="ARBA" id="ARBA00022475"/>
    </source>
</evidence>
<evidence type="ECO:0000256" key="11">
    <source>
        <dbReference type="ARBA" id="ARBA00022840"/>
    </source>
</evidence>
<dbReference type="SUPFAM" id="SSF55874">
    <property type="entry name" value="ATPase domain of HSP90 chaperone/DNA topoisomerase II/histidine kinase"/>
    <property type="match status" value="1"/>
</dbReference>
<dbReference type="Gene3D" id="1.10.287.130">
    <property type="match status" value="1"/>
</dbReference>
<dbReference type="GO" id="GO:0005524">
    <property type="term" value="F:ATP binding"/>
    <property type="evidence" value="ECO:0007669"/>
    <property type="project" value="UniProtKB-KW"/>
</dbReference>
<comment type="caution">
    <text evidence="18">The sequence shown here is derived from an EMBL/GenBank/DDBJ whole genome shotgun (WGS) entry which is preliminary data.</text>
</comment>
<dbReference type="InterPro" id="IPR005467">
    <property type="entry name" value="His_kinase_dom"/>
</dbReference>
<dbReference type="PRINTS" id="PR00344">
    <property type="entry name" value="BCTRLSENSOR"/>
</dbReference>
<sequence length="477" mass="50188">MNHLLARLWPRSVAGRLVFLLIAALAVAQGTLVLLLRSQQDVVVEGIIHGQALSQTVTLARLLDAYPAAESGRLAAAFGSRASCARITSEPPPARAMTKAERDLADLLGAMLHGVRAGPPQVAIEAIEHRTHPCGDAPDSAGIWQSGKGSERRGSPSFSERPRIAAVALTVPLPDGRWLTVRTAVGLPGGWTRPTFMSFLLSSIAVTLVAVIVVRTQTRSLRALANASERFGRGEAVPPLSVGGPSEVAAATRAFNAMQERLSQFMRDRLKLLAGISHDLRTPLTTLRLKAEFVEDDAVREDIVATIEELTGICEAALAFTSAEATSEATQAVDLHGLAGEVAEAFHLAGADVHVMPGPALVYACRPVALKRALRNLVENAVRYGGGARLSVAGHGTAAVQITVADDGPGLPPDRIEDAFLPFVRLEPSRSSETGGIGLGLAIARSIVKAHGGTLSLVNRPERGLSAEIRLPPAPLA</sequence>
<accession>A0ABW7A475</accession>
<organism evidence="18 19">
    <name type="scientific">Xanthobacter oligotrophicus</name>
    <dbReference type="NCBI Taxonomy" id="2607286"/>
    <lineage>
        <taxon>Bacteria</taxon>
        <taxon>Pseudomonadati</taxon>
        <taxon>Pseudomonadota</taxon>
        <taxon>Alphaproteobacteria</taxon>
        <taxon>Hyphomicrobiales</taxon>
        <taxon>Xanthobacteraceae</taxon>
        <taxon>Xanthobacter</taxon>
    </lineage>
</organism>
<evidence type="ECO:0000256" key="10">
    <source>
        <dbReference type="ARBA" id="ARBA00022777"/>
    </source>
</evidence>
<protein>
    <recommendedName>
        <fullName evidence="3">histidine kinase</fullName>
        <ecNumber evidence="3">2.7.13.3</ecNumber>
    </recommendedName>
</protein>
<evidence type="ECO:0000256" key="14">
    <source>
        <dbReference type="ARBA" id="ARBA00023136"/>
    </source>
</evidence>
<dbReference type="EMBL" id="JBAFVH010000021">
    <property type="protein sequence ID" value="MFG1375095.1"/>
    <property type="molecule type" value="Genomic_DNA"/>
</dbReference>
<dbReference type="InterPro" id="IPR004358">
    <property type="entry name" value="Sig_transdc_His_kin-like_C"/>
</dbReference>
<feature type="domain" description="HAMP" evidence="17">
    <location>
        <begin position="215"/>
        <end position="267"/>
    </location>
</feature>
<dbReference type="SUPFAM" id="SSF47384">
    <property type="entry name" value="Homodimeric domain of signal transducing histidine kinase"/>
    <property type="match status" value="1"/>
</dbReference>
<dbReference type="SMART" id="SM00387">
    <property type="entry name" value="HATPase_c"/>
    <property type="match status" value="1"/>
</dbReference>
<evidence type="ECO:0000256" key="6">
    <source>
        <dbReference type="ARBA" id="ARBA00022553"/>
    </source>
</evidence>
<name>A0ABW7A475_9HYPH</name>
<evidence type="ECO:0000256" key="2">
    <source>
        <dbReference type="ARBA" id="ARBA00004429"/>
    </source>
</evidence>
<evidence type="ECO:0000256" key="13">
    <source>
        <dbReference type="ARBA" id="ARBA00023012"/>
    </source>
</evidence>
<evidence type="ECO:0000256" key="7">
    <source>
        <dbReference type="ARBA" id="ARBA00022679"/>
    </source>
</evidence>
<dbReference type="InterPro" id="IPR003660">
    <property type="entry name" value="HAMP_dom"/>
</dbReference>
<dbReference type="InterPro" id="IPR003661">
    <property type="entry name" value="HisK_dim/P_dom"/>
</dbReference>
<keyword evidence="13" id="KW-0902">Two-component regulatory system</keyword>
<dbReference type="Pfam" id="PF00512">
    <property type="entry name" value="HisKA"/>
    <property type="match status" value="1"/>
</dbReference>
<keyword evidence="12" id="KW-1133">Transmembrane helix</keyword>
<keyword evidence="14" id="KW-0472">Membrane</keyword>
<keyword evidence="7" id="KW-0808">Transferase</keyword>
<feature type="region of interest" description="Disordered" evidence="15">
    <location>
        <begin position="135"/>
        <end position="159"/>
    </location>
</feature>
<evidence type="ECO:0000313" key="18">
    <source>
        <dbReference type="EMBL" id="MFG1375095.1"/>
    </source>
</evidence>
<keyword evidence="9" id="KW-0547">Nucleotide-binding</keyword>
<evidence type="ECO:0000313" key="19">
    <source>
        <dbReference type="Proteomes" id="UP001604002"/>
    </source>
</evidence>
<keyword evidence="5" id="KW-0997">Cell inner membrane</keyword>
<evidence type="ECO:0000256" key="3">
    <source>
        <dbReference type="ARBA" id="ARBA00012438"/>
    </source>
</evidence>
<dbReference type="RefSeq" id="WP_393994622.1">
    <property type="nucleotide sequence ID" value="NZ_JBAFVH010000021.1"/>
</dbReference>
<evidence type="ECO:0000256" key="15">
    <source>
        <dbReference type="SAM" id="MobiDB-lite"/>
    </source>
</evidence>
<keyword evidence="8" id="KW-0812">Transmembrane</keyword>
<evidence type="ECO:0000256" key="9">
    <source>
        <dbReference type="ARBA" id="ARBA00022741"/>
    </source>
</evidence>
<evidence type="ECO:0000259" key="16">
    <source>
        <dbReference type="PROSITE" id="PS50109"/>
    </source>
</evidence>
<evidence type="ECO:0000256" key="12">
    <source>
        <dbReference type="ARBA" id="ARBA00022989"/>
    </source>
</evidence>
<dbReference type="SMART" id="SM00304">
    <property type="entry name" value="HAMP"/>
    <property type="match status" value="1"/>
</dbReference>
<dbReference type="PANTHER" id="PTHR44936:SF5">
    <property type="entry name" value="SENSOR HISTIDINE KINASE ENVZ"/>
    <property type="match status" value="1"/>
</dbReference>
<evidence type="ECO:0000256" key="8">
    <source>
        <dbReference type="ARBA" id="ARBA00022692"/>
    </source>
</evidence>
<dbReference type="InterPro" id="IPR036097">
    <property type="entry name" value="HisK_dim/P_sf"/>
</dbReference>
<dbReference type="Pfam" id="PF02518">
    <property type="entry name" value="HATPase_c"/>
    <property type="match status" value="1"/>
</dbReference>
<evidence type="ECO:0000259" key="17">
    <source>
        <dbReference type="PROSITE" id="PS50885"/>
    </source>
</evidence>
<dbReference type="InterPro" id="IPR036890">
    <property type="entry name" value="HATPase_C_sf"/>
</dbReference>
<dbReference type="CDD" id="cd00082">
    <property type="entry name" value="HisKA"/>
    <property type="match status" value="1"/>
</dbReference>